<feature type="transmembrane region" description="Helical" evidence="2">
    <location>
        <begin position="146"/>
        <end position="173"/>
    </location>
</feature>
<comment type="caution">
    <text evidence="3">The sequence shown here is derived from an EMBL/GenBank/DDBJ whole genome shotgun (WGS) entry which is preliminary data.</text>
</comment>
<gene>
    <name evidence="3" type="ORF">Poli38472_007419</name>
</gene>
<keyword evidence="2" id="KW-0812">Transmembrane</keyword>
<keyword evidence="2" id="KW-1133">Transmembrane helix</keyword>
<evidence type="ECO:0000256" key="2">
    <source>
        <dbReference type="SAM" id="Phobius"/>
    </source>
</evidence>
<feature type="compositionally biased region" description="Acidic residues" evidence="1">
    <location>
        <begin position="54"/>
        <end position="79"/>
    </location>
</feature>
<proteinExistence type="predicted"/>
<evidence type="ECO:0008006" key="5">
    <source>
        <dbReference type="Google" id="ProtNLM"/>
    </source>
</evidence>
<dbReference type="AlphaFoldDB" id="A0A8K1CQ48"/>
<keyword evidence="2" id="KW-0472">Membrane</keyword>
<feature type="compositionally biased region" description="Basic and acidic residues" evidence="1">
    <location>
        <begin position="44"/>
        <end position="53"/>
    </location>
</feature>
<feature type="region of interest" description="Disordered" evidence="1">
    <location>
        <begin position="44"/>
        <end position="92"/>
    </location>
</feature>
<feature type="transmembrane region" description="Helical" evidence="2">
    <location>
        <begin position="107"/>
        <end position="125"/>
    </location>
</feature>
<dbReference type="OrthoDB" id="73190at2759"/>
<reference evidence="3" key="1">
    <citation type="submission" date="2019-03" db="EMBL/GenBank/DDBJ databases">
        <title>Long read genome sequence of the mycoparasitic Pythium oligandrum ATCC 38472 isolated from sugarbeet rhizosphere.</title>
        <authorList>
            <person name="Gaulin E."/>
        </authorList>
    </citation>
    <scope>NUCLEOTIDE SEQUENCE</scope>
    <source>
        <strain evidence="3">ATCC 38472_TT</strain>
    </source>
</reference>
<protein>
    <recommendedName>
        <fullName evidence="5">Transmembrane protein</fullName>
    </recommendedName>
</protein>
<evidence type="ECO:0000313" key="4">
    <source>
        <dbReference type="Proteomes" id="UP000794436"/>
    </source>
</evidence>
<organism evidence="3 4">
    <name type="scientific">Pythium oligandrum</name>
    <name type="common">Mycoparasitic fungus</name>
    <dbReference type="NCBI Taxonomy" id="41045"/>
    <lineage>
        <taxon>Eukaryota</taxon>
        <taxon>Sar</taxon>
        <taxon>Stramenopiles</taxon>
        <taxon>Oomycota</taxon>
        <taxon>Peronosporomycetes</taxon>
        <taxon>Pythiales</taxon>
        <taxon>Pythiaceae</taxon>
        <taxon>Pythium</taxon>
    </lineage>
</organism>
<dbReference type="EMBL" id="SPLM01000003">
    <property type="protein sequence ID" value="TMW67747.1"/>
    <property type="molecule type" value="Genomic_DNA"/>
</dbReference>
<sequence>MLTRARARATNQHIFVDDKWNDAYIQTKDEQIDMLQAQRVLKSWEEDHEHAEDSDADDSEDDDRWISEDDSDDEEDDDVASQPTKQKQRHPVPAATWLAGGGFLENVGWTMMAAGIAPMLTYALANQCSQRRRPARRRTEWPLQSGSLFGTLMKAYTNLLTLAVVVCATYYAMCSRDVFYSLFTRPFSVSLASLQSARVCQASLLSGWHSCVGGSTSFSAQVLLSPDCLHHSVFPAAVLTVMTLLLANFHRFWLKALVLTTTLTFLLKHGITELEAERRAAIEIFSLDPSFAFVNERIFVVIDGQNLEQGAEVAWAPYWGGLQQHKVHLVPKLYASRVHNGGVFVTFDQLNEFVPCYRRRPVSNSDDQIGYKCFEHLRVRVKDQRSVPGWSLLTPKEDRDL</sequence>
<name>A0A8K1CQ48_PYTOL</name>
<accession>A0A8K1CQ48</accession>
<dbReference type="Proteomes" id="UP000794436">
    <property type="component" value="Unassembled WGS sequence"/>
</dbReference>
<feature type="transmembrane region" description="Helical" evidence="2">
    <location>
        <begin position="232"/>
        <end position="249"/>
    </location>
</feature>
<evidence type="ECO:0000313" key="3">
    <source>
        <dbReference type="EMBL" id="TMW67747.1"/>
    </source>
</evidence>
<evidence type="ECO:0000256" key="1">
    <source>
        <dbReference type="SAM" id="MobiDB-lite"/>
    </source>
</evidence>
<keyword evidence="4" id="KW-1185">Reference proteome</keyword>